<evidence type="ECO:0000256" key="4">
    <source>
        <dbReference type="ARBA" id="ARBA00013208"/>
    </source>
</evidence>
<dbReference type="InterPro" id="IPR000223">
    <property type="entry name" value="Pept_S26A_signal_pept_1"/>
</dbReference>
<organism evidence="9 10">
    <name type="scientific">Phytomonospora endophytica</name>
    <dbReference type="NCBI Taxonomy" id="714109"/>
    <lineage>
        <taxon>Bacteria</taxon>
        <taxon>Bacillati</taxon>
        <taxon>Actinomycetota</taxon>
        <taxon>Actinomycetes</taxon>
        <taxon>Micromonosporales</taxon>
        <taxon>Micromonosporaceae</taxon>
        <taxon>Phytomonospora</taxon>
    </lineage>
</organism>
<reference evidence="9 10" key="1">
    <citation type="submission" date="2020-08" db="EMBL/GenBank/DDBJ databases">
        <title>Genomic Encyclopedia of Type Strains, Phase IV (KMG-IV): sequencing the most valuable type-strain genomes for metagenomic binning, comparative biology and taxonomic classification.</title>
        <authorList>
            <person name="Goeker M."/>
        </authorList>
    </citation>
    <scope>NUCLEOTIDE SEQUENCE [LARGE SCALE GENOMIC DNA]</scope>
    <source>
        <strain evidence="9 10">YIM 65646</strain>
    </source>
</reference>
<accession>A0A841FSP2</accession>
<dbReference type="GO" id="GO:0004252">
    <property type="term" value="F:serine-type endopeptidase activity"/>
    <property type="evidence" value="ECO:0007669"/>
    <property type="project" value="InterPro"/>
</dbReference>
<dbReference type="GO" id="GO:0009003">
    <property type="term" value="F:signal peptidase activity"/>
    <property type="evidence" value="ECO:0007669"/>
    <property type="project" value="UniProtKB-EC"/>
</dbReference>
<feature type="active site" evidence="6">
    <location>
        <position position="32"/>
    </location>
</feature>
<comment type="catalytic activity">
    <reaction evidence="1 7">
        <text>Cleavage of hydrophobic, N-terminal signal or leader sequences from secreted and periplasmic proteins.</text>
        <dbReference type="EC" id="3.4.21.89"/>
    </reaction>
</comment>
<evidence type="ECO:0000256" key="2">
    <source>
        <dbReference type="ARBA" id="ARBA00004401"/>
    </source>
</evidence>
<feature type="domain" description="Peptidase S26" evidence="8">
    <location>
        <begin position="7"/>
        <end position="91"/>
    </location>
</feature>
<dbReference type="SUPFAM" id="SSF51306">
    <property type="entry name" value="LexA/Signal peptidase"/>
    <property type="match status" value="1"/>
</dbReference>
<dbReference type="GO" id="GO:0006465">
    <property type="term" value="P:signal peptide processing"/>
    <property type="evidence" value="ECO:0007669"/>
    <property type="project" value="InterPro"/>
</dbReference>
<evidence type="ECO:0000256" key="6">
    <source>
        <dbReference type="PIRSR" id="PIRSR600223-1"/>
    </source>
</evidence>
<dbReference type="PANTHER" id="PTHR43390:SF1">
    <property type="entry name" value="CHLOROPLAST PROCESSING PEPTIDASE"/>
    <property type="match status" value="1"/>
</dbReference>
<dbReference type="InterPro" id="IPR036286">
    <property type="entry name" value="LexA/Signal_pep-like_sf"/>
</dbReference>
<comment type="caution">
    <text evidence="9">The sequence shown here is derived from an EMBL/GenBank/DDBJ whole genome shotgun (WGS) entry which is preliminary data.</text>
</comment>
<keyword evidence="10" id="KW-1185">Reference proteome</keyword>
<comment type="similarity">
    <text evidence="3 7">Belongs to the peptidase S26 family.</text>
</comment>
<evidence type="ECO:0000256" key="7">
    <source>
        <dbReference type="RuleBase" id="RU362042"/>
    </source>
</evidence>
<feature type="active site" evidence="6">
    <location>
        <position position="79"/>
    </location>
</feature>
<comment type="subcellular location">
    <subcellularLocation>
        <location evidence="2">Cell membrane</location>
        <topology evidence="2">Single-pass type II membrane protein</topology>
    </subcellularLocation>
    <subcellularLocation>
        <location evidence="7">Membrane</location>
        <topology evidence="7">Single-pass type II membrane protein</topology>
    </subcellularLocation>
</comment>
<dbReference type="RefSeq" id="WP_184791655.1">
    <property type="nucleotide sequence ID" value="NZ_BONT01000060.1"/>
</dbReference>
<dbReference type="AlphaFoldDB" id="A0A841FSP2"/>
<evidence type="ECO:0000259" key="8">
    <source>
        <dbReference type="Pfam" id="PF10502"/>
    </source>
</evidence>
<dbReference type="PRINTS" id="PR00727">
    <property type="entry name" value="LEADERPTASE"/>
</dbReference>
<evidence type="ECO:0000256" key="5">
    <source>
        <dbReference type="ARBA" id="ARBA00022801"/>
    </source>
</evidence>
<dbReference type="CDD" id="cd06530">
    <property type="entry name" value="S26_SPase_I"/>
    <property type="match status" value="1"/>
</dbReference>
<dbReference type="EMBL" id="JACHGT010000018">
    <property type="protein sequence ID" value="MBB6038824.1"/>
    <property type="molecule type" value="Genomic_DNA"/>
</dbReference>
<evidence type="ECO:0000313" key="9">
    <source>
        <dbReference type="EMBL" id="MBB6038824.1"/>
    </source>
</evidence>
<dbReference type="NCBIfam" id="TIGR02227">
    <property type="entry name" value="sigpep_I_bact"/>
    <property type="match status" value="1"/>
</dbReference>
<proteinExistence type="inferred from homology"/>
<sequence>MITTAAVVTAIALLTAGWVRLRYLVTRVDGPSMQPTFHDGDRLLARRGNHHADRGQVVVFRNPRPVGVPGSSSGPLLLKRVVAVAGDEVHMGATPERVPAGHVMVLGDNAAQSLDSRHLGYIPAANIIGTVLRRMGN</sequence>
<keyword evidence="7" id="KW-0645">Protease</keyword>
<dbReference type="Pfam" id="PF10502">
    <property type="entry name" value="Peptidase_S26"/>
    <property type="match status" value="2"/>
</dbReference>
<dbReference type="Gene3D" id="2.10.109.10">
    <property type="entry name" value="Umud Fragment, subunit A"/>
    <property type="match status" value="1"/>
</dbReference>
<name>A0A841FSP2_9ACTN</name>
<dbReference type="EC" id="3.4.21.89" evidence="4 7"/>
<dbReference type="InterPro" id="IPR019758">
    <property type="entry name" value="Pept_S26A_signal_pept_1_CS"/>
</dbReference>
<evidence type="ECO:0000256" key="1">
    <source>
        <dbReference type="ARBA" id="ARBA00000677"/>
    </source>
</evidence>
<gene>
    <name evidence="9" type="ORF">HNR73_006710</name>
</gene>
<dbReference type="PROSITE" id="PS00761">
    <property type="entry name" value="SPASE_I_3"/>
    <property type="match status" value="1"/>
</dbReference>
<keyword evidence="5 7" id="KW-0378">Hydrolase</keyword>
<dbReference type="PANTHER" id="PTHR43390">
    <property type="entry name" value="SIGNAL PEPTIDASE I"/>
    <property type="match status" value="1"/>
</dbReference>
<evidence type="ECO:0000256" key="3">
    <source>
        <dbReference type="ARBA" id="ARBA00009370"/>
    </source>
</evidence>
<feature type="domain" description="Peptidase S26" evidence="8">
    <location>
        <begin position="96"/>
        <end position="132"/>
    </location>
</feature>
<dbReference type="GO" id="GO:0005886">
    <property type="term" value="C:plasma membrane"/>
    <property type="evidence" value="ECO:0007669"/>
    <property type="project" value="UniProtKB-SubCell"/>
</dbReference>
<protein>
    <recommendedName>
        <fullName evidence="4 7">Signal peptidase I</fullName>
        <ecNumber evidence="4 7">3.4.21.89</ecNumber>
    </recommendedName>
</protein>
<evidence type="ECO:0000313" key="10">
    <source>
        <dbReference type="Proteomes" id="UP000548476"/>
    </source>
</evidence>
<dbReference type="Proteomes" id="UP000548476">
    <property type="component" value="Unassembled WGS sequence"/>
</dbReference>
<dbReference type="InterPro" id="IPR019533">
    <property type="entry name" value="Peptidase_S26"/>
</dbReference>